<sequence length="216" mass="24870">MSWEGCREKMRCFFIRKNIEALYRCALINSRFCQIEQGSAQENERQLLTKRALLIIDLAQRILKQSSIEEISIRECAIAMRAYLFLHAVEDVHKNDTKTTPGFSDSLNILKQTLKPMIPYLKAFHKKTSTSFFRDYYEKLVPGDDDLYGYVLSKLVDISRDTAKAACHSAVELHLETAQQWKDFYRSLLFSHNSGIYESLATVLKALVGAIEAQLF</sequence>
<protein>
    <submittedName>
        <fullName evidence="2">Uncharacterized protein</fullName>
    </submittedName>
</protein>
<reference evidence="2" key="1">
    <citation type="submission" date="2022-11" db="UniProtKB">
        <authorList>
            <consortium name="WormBaseParasite"/>
        </authorList>
    </citation>
    <scope>IDENTIFICATION</scope>
</reference>
<proteinExistence type="predicted"/>
<organism evidence="1 2">
    <name type="scientific">Parascaris univalens</name>
    <name type="common">Nematode worm</name>
    <dbReference type="NCBI Taxonomy" id="6257"/>
    <lineage>
        <taxon>Eukaryota</taxon>
        <taxon>Metazoa</taxon>
        <taxon>Ecdysozoa</taxon>
        <taxon>Nematoda</taxon>
        <taxon>Chromadorea</taxon>
        <taxon>Rhabditida</taxon>
        <taxon>Spirurina</taxon>
        <taxon>Ascaridomorpha</taxon>
        <taxon>Ascaridoidea</taxon>
        <taxon>Ascarididae</taxon>
        <taxon>Parascaris</taxon>
    </lineage>
</organism>
<dbReference type="WBParaSite" id="PgR004_g191_t01">
    <property type="protein sequence ID" value="PgR004_g191_t01"/>
    <property type="gene ID" value="PgR004_g191"/>
</dbReference>
<dbReference type="AlphaFoldDB" id="A0A915ABQ7"/>
<accession>A0A915ABQ7</accession>
<keyword evidence="1" id="KW-1185">Reference proteome</keyword>
<dbReference type="Proteomes" id="UP000887569">
    <property type="component" value="Unplaced"/>
</dbReference>
<name>A0A915ABQ7_PARUN</name>
<evidence type="ECO:0000313" key="1">
    <source>
        <dbReference type="Proteomes" id="UP000887569"/>
    </source>
</evidence>
<evidence type="ECO:0000313" key="2">
    <source>
        <dbReference type="WBParaSite" id="PgR004_g191_t01"/>
    </source>
</evidence>